<reference evidence="1" key="1">
    <citation type="journal article" date="2015" name="Nature">
        <title>Complex archaea that bridge the gap between prokaryotes and eukaryotes.</title>
        <authorList>
            <person name="Spang A."/>
            <person name="Saw J.H."/>
            <person name="Jorgensen S.L."/>
            <person name="Zaremba-Niedzwiedzka K."/>
            <person name="Martijn J."/>
            <person name="Lind A.E."/>
            <person name="van Eijk R."/>
            <person name="Schleper C."/>
            <person name="Guy L."/>
            <person name="Ettema T.J."/>
        </authorList>
    </citation>
    <scope>NUCLEOTIDE SEQUENCE</scope>
</reference>
<accession>A0A0F9NZ86</accession>
<name>A0A0F9NZ86_9ZZZZ</name>
<protein>
    <submittedName>
        <fullName evidence="1">Uncharacterized protein</fullName>
    </submittedName>
</protein>
<sequence>MALYHPTGPCTITFAGQVLGKTKAGVNISPKVTWAPVVVDALGAAPAGYIYSGKSCVVDMTLVEFNVSGNVGFQKFLDAWLPGGLLGHLQGVAGDPCLVGETARTCKGADSGGDGITRTLNIYEEVAAKNWTSAIAFMLDPAELLLAATSEQIIPVSFVIIPDDTTNLLFSVQDYLR</sequence>
<dbReference type="AlphaFoldDB" id="A0A0F9NZ86"/>
<evidence type="ECO:0000313" key="1">
    <source>
        <dbReference type="EMBL" id="KKN17427.1"/>
    </source>
</evidence>
<gene>
    <name evidence="1" type="ORF">LCGC14_0965970</name>
</gene>
<organism evidence="1">
    <name type="scientific">marine sediment metagenome</name>
    <dbReference type="NCBI Taxonomy" id="412755"/>
    <lineage>
        <taxon>unclassified sequences</taxon>
        <taxon>metagenomes</taxon>
        <taxon>ecological metagenomes</taxon>
    </lineage>
</organism>
<comment type="caution">
    <text evidence="1">The sequence shown here is derived from an EMBL/GenBank/DDBJ whole genome shotgun (WGS) entry which is preliminary data.</text>
</comment>
<proteinExistence type="predicted"/>
<dbReference type="EMBL" id="LAZR01003521">
    <property type="protein sequence ID" value="KKN17427.1"/>
    <property type="molecule type" value="Genomic_DNA"/>
</dbReference>